<protein>
    <recommendedName>
        <fullName evidence="2">Fap</fullName>
    </recommendedName>
</protein>
<dbReference type="RefSeq" id="WP_045991027.1">
    <property type="nucleotide sequence ID" value="NZ_CP098827.1"/>
</dbReference>
<name>A0AAU7KK33_9GAMM</name>
<reference evidence="1" key="1">
    <citation type="submission" date="2022-06" db="EMBL/GenBank/DDBJ databases">
        <title>A novel DMS-producing enzyme.</title>
        <authorList>
            <person name="Zhang Y."/>
        </authorList>
    </citation>
    <scope>NUCLEOTIDE SEQUENCE</scope>
    <source>
        <strain evidence="1">RT37</strain>
    </source>
</reference>
<evidence type="ECO:0000313" key="1">
    <source>
        <dbReference type="EMBL" id="XBO71926.1"/>
    </source>
</evidence>
<accession>A0AAU7KK33</accession>
<organism evidence="1">
    <name type="scientific">Halomonas sp. RT37</name>
    <dbReference type="NCBI Taxonomy" id="2950872"/>
    <lineage>
        <taxon>Bacteria</taxon>
        <taxon>Pseudomonadati</taxon>
        <taxon>Pseudomonadota</taxon>
        <taxon>Gammaproteobacteria</taxon>
        <taxon>Oceanospirillales</taxon>
        <taxon>Halomonadaceae</taxon>
        <taxon>Halomonas</taxon>
    </lineage>
</organism>
<dbReference type="AlphaFoldDB" id="A0AAU7KK33"/>
<evidence type="ECO:0008006" key="2">
    <source>
        <dbReference type="Google" id="ProtNLM"/>
    </source>
</evidence>
<gene>
    <name evidence="1" type="ORF">NFG58_04235</name>
</gene>
<dbReference type="EMBL" id="CP098827">
    <property type="protein sequence ID" value="XBO71926.1"/>
    <property type="molecule type" value="Genomic_DNA"/>
</dbReference>
<sequence length="170" mass="16827">MTCQWRLALAAAVVAVGLVGVGTDQSLGADLRPGVQPGEIIMLREVETAPFGYVNRESGPIRGRADLMHSSNMARSATGSVHTRMGGVSAIMLDDTRAASISAGVGRGMSQMHRALGTGANLGTGPLGSSNRVATSVGGGSAAGGSVIGATSGIANTVTGALAPLTGGRR</sequence>
<proteinExistence type="predicted"/>